<evidence type="ECO:0000313" key="5">
    <source>
        <dbReference type="Proteomes" id="UP000183413"/>
    </source>
</evidence>
<dbReference type="InterPro" id="IPR015421">
    <property type="entry name" value="PyrdxlP-dep_Trfase_major"/>
</dbReference>
<dbReference type="PANTHER" id="PTHR45688:SF13">
    <property type="entry name" value="ALANINE--GLYOXYLATE AMINOTRANSFERASE 2-LIKE"/>
    <property type="match status" value="1"/>
</dbReference>
<dbReference type="CDD" id="cd00610">
    <property type="entry name" value="OAT_like"/>
    <property type="match status" value="1"/>
</dbReference>
<dbReference type="InterPro" id="IPR049704">
    <property type="entry name" value="Aminotrans_3_PPA_site"/>
</dbReference>
<dbReference type="STRING" id="1993.SAMN04489713_116115"/>
<dbReference type="PANTHER" id="PTHR45688">
    <property type="match status" value="1"/>
</dbReference>
<dbReference type="eggNOG" id="COG0160">
    <property type="taxonomic scope" value="Bacteria"/>
</dbReference>
<organism evidence="4 5">
    <name type="scientific">Actinomadura madurae</name>
    <dbReference type="NCBI Taxonomy" id="1993"/>
    <lineage>
        <taxon>Bacteria</taxon>
        <taxon>Bacillati</taxon>
        <taxon>Actinomycetota</taxon>
        <taxon>Actinomycetes</taxon>
        <taxon>Streptosporangiales</taxon>
        <taxon>Thermomonosporaceae</taxon>
        <taxon>Actinomadura</taxon>
    </lineage>
</organism>
<keyword evidence="5" id="KW-1185">Reference proteome</keyword>
<evidence type="ECO:0000256" key="2">
    <source>
        <dbReference type="ARBA" id="ARBA00022898"/>
    </source>
</evidence>
<evidence type="ECO:0000256" key="1">
    <source>
        <dbReference type="ARBA" id="ARBA00008954"/>
    </source>
</evidence>
<dbReference type="Pfam" id="PF00202">
    <property type="entry name" value="Aminotran_3"/>
    <property type="match status" value="1"/>
</dbReference>
<dbReference type="EMBL" id="FOVH01000016">
    <property type="protein sequence ID" value="SFP68186.1"/>
    <property type="molecule type" value="Genomic_DNA"/>
</dbReference>
<accession>A0A1I5SCZ7</accession>
<dbReference type="InterPro" id="IPR015422">
    <property type="entry name" value="PyrdxlP-dep_Trfase_small"/>
</dbReference>
<keyword evidence="2 3" id="KW-0663">Pyridoxal phosphate</keyword>
<dbReference type="PROSITE" id="PS00600">
    <property type="entry name" value="AA_TRANSFER_CLASS_3"/>
    <property type="match status" value="1"/>
</dbReference>
<dbReference type="GO" id="GO:0008483">
    <property type="term" value="F:transaminase activity"/>
    <property type="evidence" value="ECO:0007669"/>
    <property type="project" value="UniProtKB-KW"/>
</dbReference>
<dbReference type="Gene3D" id="3.40.640.10">
    <property type="entry name" value="Type I PLP-dependent aspartate aminotransferase-like (Major domain)"/>
    <property type="match status" value="1"/>
</dbReference>
<dbReference type="RefSeq" id="WP_218163842.1">
    <property type="nucleotide sequence ID" value="NZ_CP083237.1"/>
</dbReference>
<dbReference type="Gene3D" id="3.90.1150.10">
    <property type="entry name" value="Aspartate Aminotransferase, domain 1"/>
    <property type="match status" value="1"/>
</dbReference>
<dbReference type="InterPro" id="IPR015424">
    <property type="entry name" value="PyrdxlP-dep_Trfase"/>
</dbReference>
<dbReference type="InterPro" id="IPR005814">
    <property type="entry name" value="Aminotrans_3"/>
</dbReference>
<dbReference type="PIRSF" id="PIRSF000521">
    <property type="entry name" value="Transaminase_4ab_Lys_Orn"/>
    <property type="match status" value="1"/>
</dbReference>
<dbReference type="Proteomes" id="UP000183413">
    <property type="component" value="Unassembled WGS sequence"/>
</dbReference>
<reference evidence="4 5" key="1">
    <citation type="submission" date="2016-10" db="EMBL/GenBank/DDBJ databases">
        <authorList>
            <person name="de Groot N.N."/>
        </authorList>
    </citation>
    <scope>NUCLEOTIDE SEQUENCE [LARGE SCALE GENOMIC DNA]</scope>
    <source>
        <strain evidence="4 5">DSM 43067</strain>
    </source>
</reference>
<dbReference type="SUPFAM" id="SSF53383">
    <property type="entry name" value="PLP-dependent transferases"/>
    <property type="match status" value="1"/>
</dbReference>
<protein>
    <submittedName>
        <fullName evidence="4">4-aminobutyrate aminotransferase</fullName>
    </submittedName>
</protein>
<evidence type="ECO:0000313" key="4">
    <source>
        <dbReference type="EMBL" id="SFP68186.1"/>
    </source>
</evidence>
<dbReference type="GeneID" id="99647581"/>
<dbReference type="AlphaFoldDB" id="A0A1I5SCZ7"/>
<proteinExistence type="inferred from homology"/>
<name>A0A1I5SCZ7_9ACTN</name>
<gene>
    <name evidence="4" type="ORF">SAMN04489713_116115</name>
</gene>
<dbReference type="GO" id="GO:0030170">
    <property type="term" value="F:pyridoxal phosphate binding"/>
    <property type="evidence" value="ECO:0007669"/>
    <property type="project" value="InterPro"/>
</dbReference>
<keyword evidence="4" id="KW-0808">Transferase</keyword>
<dbReference type="InParanoid" id="A0A1I5SCZ7"/>
<comment type="similarity">
    <text evidence="1 3">Belongs to the class-III pyridoxal-phosphate-dependent aminotransferase family.</text>
</comment>
<sequence length="462" mass="49163">MTSSSGRNHAVSPVGMVNGFQAADRAGQPPDIISMLDRRSDLLGPGYQLFYADPIEVSHARDVFLYGRDGIEYLDAYNNVAQIGHCHPKVVEAVSRQLGILNTNTRYLQSRILETSEELLATFPGALNRVTYTCSGSEANDLAVRIANYHTGATGLIATKHAYHGVTSGVAAFSPSLGTGSPPSSHVRLIDPPDPRLVGGDESLEDVLRANTRMAAEDLHRHGHGVSAFIADSVFSSDGVFTHPTPTLGAIADEVRRAGGLVIADEVQAGFGRTGDGWWGFQRHRFEPDIVTLGKPMGNGYPVAGVVLREEVGREFAAAVRYFNTFGGSTAAMAATGAVLAVIKEEDLVDRARTIGDYLRRSLRESLTDIGAVAQVRGVGMFYGIEICGPDGPSAADADIARTVVNEVRRDGVLISASGPGGNVLKIRPPLTFRRGHVDRLVGTLTSVLRRTPSAAATHGGR</sequence>
<evidence type="ECO:0000256" key="3">
    <source>
        <dbReference type="RuleBase" id="RU003560"/>
    </source>
</evidence>
<keyword evidence="4" id="KW-0032">Aminotransferase</keyword>